<organism evidence="2 3">
    <name type="scientific">Nitrolancea hollandica Lb</name>
    <dbReference type="NCBI Taxonomy" id="1129897"/>
    <lineage>
        <taxon>Bacteria</taxon>
        <taxon>Pseudomonadati</taxon>
        <taxon>Thermomicrobiota</taxon>
        <taxon>Thermomicrobia</taxon>
        <taxon>Sphaerobacterales</taxon>
        <taxon>Sphaerobacterineae</taxon>
        <taxon>Sphaerobacteraceae</taxon>
        <taxon>Nitrolancea</taxon>
    </lineage>
</organism>
<feature type="region of interest" description="Disordered" evidence="1">
    <location>
        <begin position="1"/>
        <end position="112"/>
    </location>
</feature>
<accession>I4EHT8</accession>
<reference evidence="2 3" key="1">
    <citation type="journal article" date="2012" name="ISME J.">
        <title>Nitrification expanded: discovery, physiology and genomics of a nitrite-oxidizing bacterium from the phylum Chloroflexi.</title>
        <authorList>
            <person name="Sorokin D.Y."/>
            <person name="Lucker S."/>
            <person name="Vejmelkova D."/>
            <person name="Kostrikina N.A."/>
            <person name="Kleerebezem R."/>
            <person name="Rijpstra W.I."/>
            <person name="Damste J.S."/>
            <person name="Le Paslier D."/>
            <person name="Muyzer G."/>
            <person name="Wagner M."/>
            <person name="van Loosdrecht M.C."/>
            <person name="Daims H."/>
        </authorList>
    </citation>
    <scope>NUCLEOTIDE SEQUENCE [LARGE SCALE GENOMIC DNA]</scope>
    <source>
        <strain evidence="3">none</strain>
    </source>
</reference>
<feature type="compositionally biased region" description="Basic and acidic residues" evidence="1">
    <location>
        <begin position="54"/>
        <end position="103"/>
    </location>
</feature>
<dbReference type="AlphaFoldDB" id="I4EHT8"/>
<dbReference type="Proteomes" id="UP000004221">
    <property type="component" value="Unassembled WGS sequence"/>
</dbReference>
<comment type="caution">
    <text evidence="2">The sequence shown here is derived from an EMBL/GenBank/DDBJ whole genome shotgun (WGS) entry which is preliminary data.</text>
</comment>
<protein>
    <submittedName>
        <fullName evidence="2">Uncharacterized protein</fullName>
    </submittedName>
</protein>
<evidence type="ECO:0000313" key="2">
    <source>
        <dbReference type="EMBL" id="CCF84250.1"/>
    </source>
</evidence>
<name>I4EHT8_9BACT</name>
<keyword evidence="3" id="KW-1185">Reference proteome</keyword>
<sequence>MSREERYSDRDREPIDEEHREERRGTSEPRQAQPREPETGEHGIYREPGPPTSGHDDAWSEQHDEEIKKRAEAQRKQWHEASIKEGHLTEAEKAAEDRARGRGGEGPLESGA</sequence>
<feature type="compositionally biased region" description="Basic and acidic residues" evidence="1">
    <location>
        <begin position="1"/>
        <end position="45"/>
    </location>
</feature>
<proteinExistence type="predicted"/>
<dbReference type="RefSeq" id="WP_008478283.1">
    <property type="nucleotide sequence ID" value="NZ_CAGS01000254.1"/>
</dbReference>
<evidence type="ECO:0000313" key="3">
    <source>
        <dbReference type="Proteomes" id="UP000004221"/>
    </source>
</evidence>
<gene>
    <name evidence="2" type="ORF">NITHO_3270008</name>
</gene>
<dbReference type="EMBL" id="CAGS01000254">
    <property type="protein sequence ID" value="CCF84250.1"/>
    <property type="molecule type" value="Genomic_DNA"/>
</dbReference>
<evidence type="ECO:0000256" key="1">
    <source>
        <dbReference type="SAM" id="MobiDB-lite"/>
    </source>
</evidence>